<sequence length="409" mass="45577">MKEIPERKALSTTSVKPRDPAANWWRVTAQRTFTAGSPCRSPHGKAVDLKFSRDSSTPASAPLTASRLPPKPALRSRHVSDSVAASAFPNLADDSGDDDTKWKQYADSHFSRSVPMPSFFMGDDEFTPPDFPYDQDELMSEKSIQSDTDSNSISQTVQKDSEGSFAPSSSGTSTWISRIQTPQWTKTDDYTVVQRLDRHETVPAAPSHGGFQVPIPPHHHAYPAQLVPSTSPQKPHPPQRSVRARPPSTPQTLFSPSVPSTSSSSLDSETYPTVVSRRTPVYPRLRKLQVTSQERIKKVARICRYLWPSHEPHGQPCTFLEKNSTSRQRTPISNWLIASYTSLPPQNLDCTHSLGGKLRAHPDPHFIGRLRLPASEMDMATVLHIRGHFKGFRKHPNMQFQDSSQLSAD</sequence>
<proteinExistence type="predicted"/>
<feature type="compositionally biased region" description="Polar residues" evidence="1">
    <location>
        <begin position="142"/>
        <end position="158"/>
    </location>
</feature>
<protein>
    <submittedName>
        <fullName evidence="2">Leucine-rich repeat and calponin homology domain-containing protein 3</fullName>
    </submittedName>
</protein>
<evidence type="ECO:0000256" key="1">
    <source>
        <dbReference type="SAM" id="MobiDB-lite"/>
    </source>
</evidence>
<evidence type="ECO:0000313" key="2">
    <source>
        <dbReference type="EMBL" id="JAP50742.1"/>
    </source>
</evidence>
<feature type="compositionally biased region" description="Low complexity" evidence="1">
    <location>
        <begin position="55"/>
        <end position="66"/>
    </location>
</feature>
<dbReference type="EMBL" id="GEEE01012483">
    <property type="protein sequence ID" value="JAP50742.1"/>
    <property type="molecule type" value="Transcribed_RNA"/>
</dbReference>
<feature type="compositionally biased region" description="Polar residues" evidence="1">
    <location>
        <begin position="166"/>
        <end position="177"/>
    </location>
</feature>
<feature type="compositionally biased region" description="Low complexity" evidence="1">
    <location>
        <begin position="255"/>
        <end position="273"/>
    </location>
</feature>
<gene>
    <name evidence="2" type="primary">LRCH3</name>
    <name evidence="2" type="ORF">TR165588</name>
</gene>
<dbReference type="AlphaFoldDB" id="A0A0X3PQS9"/>
<feature type="region of interest" description="Disordered" evidence="1">
    <location>
        <begin position="34"/>
        <end position="100"/>
    </location>
</feature>
<feature type="region of interest" description="Disordered" evidence="1">
    <location>
        <begin position="202"/>
        <end position="274"/>
    </location>
</feature>
<feature type="region of interest" description="Disordered" evidence="1">
    <location>
        <begin position="1"/>
        <end position="22"/>
    </location>
</feature>
<feature type="region of interest" description="Disordered" evidence="1">
    <location>
        <begin position="141"/>
        <end position="177"/>
    </location>
</feature>
<accession>A0A0X3PQS9</accession>
<organism evidence="2">
    <name type="scientific">Schistocephalus solidus</name>
    <name type="common">Tapeworm</name>
    <dbReference type="NCBI Taxonomy" id="70667"/>
    <lineage>
        <taxon>Eukaryota</taxon>
        <taxon>Metazoa</taxon>
        <taxon>Spiralia</taxon>
        <taxon>Lophotrochozoa</taxon>
        <taxon>Platyhelminthes</taxon>
        <taxon>Cestoda</taxon>
        <taxon>Eucestoda</taxon>
        <taxon>Diphyllobothriidea</taxon>
        <taxon>Diphyllobothriidae</taxon>
        <taxon>Schistocephalus</taxon>
    </lineage>
</organism>
<name>A0A0X3PQS9_SCHSO</name>
<reference evidence="2" key="1">
    <citation type="submission" date="2016-01" db="EMBL/GenBank/DDBJ databases">
        <title>Reference transcriptome for the parasite Schistocephalus solidus: insights into the molecular evolution of parasitism.</title>
        <authorList>
            <person name="Hebert F.O."/>
            <person name="Grambauer S."/>
            <person name="Barber I."/>
            <person name="Landry C.R."/>
            <person name="Aubin-Horth N."/>
        </authorList>
    </citation>
    <scope>NUCLEOTIDE SEQUENCE</scope>
</reference>